<organism evidence="1 2">
    <name type="scientific">Salipiger aestuarii</name>
    <dbReference type="NCBI Taxonomy" id="568098"/>
    <lineage>
        <taxon>Bacteria</taxon>
        <taxon>Pseudomonadati</taxon>
        <taxon>Pseudomonadota</taxon>
        <taxon>Alphaproteobacteria</taxon>
        <taxon>Rhodobacterales</taxon>
        <taxon>Roseobacteraceae</taxon>
        <taxon>Salipiger</taxon>
    </lineage>
</organism>
<evidence type="ECO:0000313" key="1">
    <source>
        <dbReference type="EMBL" id="RAK21556.1"/>
    </source>
</evidence>
<dbReference type="OrthoDB" id="7864349at2"/>
<protein>
    <recommendedName>
        <fullName evidence="3">Lipoprotein</fullName>
    </recommendedName>
</protein>
<proteinExistence type="predicted"/>
<gene>
    <name evidence="1" type="ORF">ATI53_1004156</name>
</gene>
<dbReference type="PROSITE" id="PS51257">
    <property type="entry name" value="PROKAR_LIPOPROTEIN"/>
    <property type="match status" value="1"/>
</dbReference>
<dbReference type="AlphaFoldDB" id="A0A327YMS4"/>
<name>A0A327YMS4_9RHOB</name>
<evidence type="ECO:0008006" key="3">
    <source>
        <dbReference type="Google" id="ProtNLM"/>
    </source>
</evidence>
<accession>A0A327YMS4</accession>
<keyword evidence="2" id="KW-1185">Reference proteome</keyword>
<dbReference type="EMBL" id="QLMG01000004">
    <property type="protein sequence ID" value="RAK21556.1"/>
    <property type="molecule type" value="Genomic_DNA"/>
</dbReference>
<sequence length="132" mass="14201">MKHALLMPLFFLAACNMGGPGFYGVAPVKRDVEGSSFVIRVKNDMAEAIRTSPEFPARYGPIAARAQKAVFLETGCKPAWVSGDPAVMVMGLSCNGKPAPPEPRRKTVSCDIMGSYINDRLGGQATLECTEY</sequence>
<reference evidence="1 2" key="1">
    <citation type="submission" date="2018-06" db="EMBL/GenBank/DDBJ databases">
        <title>Genomic Encyclopedia of Archaeal and Bacterial Type Strains, Phase II (KMG-II): from individual species to whole genera.</title>
        <authorList>
            <person name="Goeker M."/>
        </authorList>
    </citation>
    <scope>NUCLEOTIDE SEQUENCE [LARGE SCALE GENOMIC DNA]</scope>
    <source>
        <strain evidence="1 2">DSM 22011</strain>
    </source>
</reference>
<dbReference type="RefSeq" id="WP_111549783.1">
    <property type="nucleotide sequence ID" value="NZ_LIGK01000003.1"/>
</dbReference>
<evidence type="ECO:0000313" key="2">
    <source>
        <dbReference type="Proteomes" id="UP000249165"/>
    </source>
</evidence>
<comment type="caution">
    <text evidence="1">The sequence shown here is derived from an EMBL/GenBank/DDBJ whole genome shotgun (WGS) entry which is preliminary data.</text>
</comment>
<dbReference type="Proteomes" id="UP000249165">
    <property type="component" value="Unassembled WGS sequence"/>
</dbReference>